<evidence type="ECO:0008006" key="6">
    <source>
        <dbReference type="Google" id="ProtNLM"/>
    </source>
</evidence>
<feature type="domain" description="DUF3945" evidence="2">
    <location>
        <begin position="373"/>
        <end position="422"/>
    </location>
</feature>
<dbReference type="InterPro" id="IPR025343">
    <property type="entry name" value="DUF4099"/>
</dbReference>
<dbReference type="Proteomes" id="UP000054223">
    <property type="component" value="Unassembled WGS sequence"/>
</dbReference>
<evidence type="ECO:0000313" key="5">
    <source>
        <dbReference type="Proteomes" id="UP000054223"/>
    </source>
</evidence>
<dbReference type="InterPro" id="IPR025222">
    <property type="entry name" value="DUF3945"/>
</dbReference>
<keyword evidence="5" id="KW-1185">Reference proteome</keyword>
<evidence type="ECO:0000256" key="1">
    <source>
        <dbReference type="SAM" id="MobiDB-lite"/>
    </source>
</evidence>
<dbReference type="AlphaFoldDB" id="A0A9X0HNJ8"/>
<feature type="domain" description="DUF4099" evidence="3">
    <location>
        <begin position="233"/>
        <end position="305"/>
    </location>
</feature>
<feature type="region of interest" description="Disordered" evidence="1">
    <location>
        <begin position="172"/>
        <end position="213"/>
    </location>
</feature>
<dbReference type="Pfam" id="PF13101">
    <property type="entry name" value="DUF3945"/>
    <property type="match status" value="1"/>
</dbReference>
<evidence type="ECO:0000313" key="4">
    <source>
        <dbReference type="EMBL" id="KUG09183.1"/>
    </source>
</evidence>
<evidence type="ECO:0000259" key="2">
    <source>
        <dbReference type="Pfam" id="PF13101"/>
    </source>
</evidence>
<accession>A0A9X0HNJ8</accession>
<organism evidence="4 5">
    <name type="scientific">Solirubrum puertoriconensis</name>
    <dbReference type="NCBI Taxonomy" id="1751427"/>
    <lineage>
        <taxon>Bacteria</taxon>
        <taxon>Pseudomonadati</taxon>
        <taxon>Bacteroidota</taxon>
        <taxon>Cytophagia</taxon>
        <taxon>Cytophagales</taxon>
    </lineage>
</organism>
<dbReference type="EMBL" id="LNAL01000005">
    <property type="protein sequence ID" value="KUG09183.1"/>
    <property type="molecule type" value="Genomic_DNA"/>
</dbReference>
<gene>
    <name evidence="4" type="ORF">ASU33_20440</name>
</gene>
<dbReference type="RefSeq" id="WP_059068764.1">
    <property type="nucleotide sequence ID" value="NZ_LNAL01000005.1"/>
</dbReference>
<dbReference type="OrthoDB" id="862442at2"/>
<comment type="caution">
    <text evidence="4">The sequence shown here is derived from an EMBL/GenBank/DDBJ whole genome shotgun (WGS) entry which is preliminary data.</text>
</comment>
<name>A0A9X0HNJ8_SOLP1</name>
<dbReference type="Pfam" id="PF13351">
    <property type="entry name" value="DUF4099"/>
    <property type="match status" value="1"/>
</dbReference>
<protein>
    <recommendedName>
        <fullName evidence="6">DUF3945 domain-containing protein</fullName>
    </recommendedName>
</protein>
<evidence type="ECO:0000259" key="3">
    <source>
        <dbReference type="Pfam" id="PF13351"/>
    </source>
</evidence>
<proteinExistence type="predicted"/>
<reference evidence="4 5" key="1">
    <citation type="submission" date="2015-11" db="EMBL/GenBank/DDBJ databases">
        <title>Solirubrum puertoriconensis gen. nov. an environmental bacteria isolated in Puerto Rico.</title>
        <authorList>
            <person name="Cuebas-Irizarry M.F."/>
            <person name="Montalvo-Rodriguez R."/>
        </authorList>
    </citation>
    <scope>NUCLEOTIDE SEQUENCE [LARGE SCALE GENOMIC DNA]</scope>
    <source>
        <strain evidence="4 5">MC1A</strain>
    </source>
</reference>
<sequence length="443" mass="47619">MPDQRPALTHDEARAQFICAAEPLALDLQQLGRPADADLLLQVARELDADPRLSPARLNELHALLTAGEQVRLLRESADFQLLRQAVQVLGAPEPAPEVKEQLAPLAANPAAPARLRSSKERADELGLLDIRVKGNPVSSFASNFSAHYQATKAPNHAAAAPASAVKAQPGGVGEGAVRADPSGVKATNNSTVSPRPIINQAEPAPAPAPAREQAPKLPGLNQAFLTGTPAGFTEAELPWALLERLGLTRAQLEENGQLAALLRGEKTALLPLRAATEQAGEPCHLRARLVLRRTGDGAANLQFELPREQLVIPEQLHGTPLGPQVRRQLLETGRGPRLAFQLPDGQELRAYVGVDREMNRLVLLHENAIRLPEQVRGVPLSPRQRELLAAGLPVALQGLVHRGTGARYDATVQIDAVRRGLVIQPLGPTRPQETKSSVRPRR</sequence>